<dbReference type="STRING" id="1314674.A0A0D7B9F0"/>
<accession>A0A0D7B9F0</accession>
<dbReference type="InterPro" id="IPR041233">
    <property type="entry name" value="Melibiase_C"/>
</dbReference>
<evidence type="ECO:0000256" key="1">
    <source>
        <dbReference type="ARBA" id="ARBA00001255"/>
    </source>
</evidence>
<sequence>MFYPAVAARQFLASVDGYPPLHSLSIATTANGFDSPARGWNSFGIQSNPNTTPNWTYDQEHVLAQCDALEGPLADLGYTYCSLDSGWSVGLSGDEHGRIIYDADKFNITEMADHLHERGLNIGVYVVPGAFQGDANKTIAGTDITIGEACYGDNGLGRCNWNYTVEGAQQWHDSVVQQFAEWGVDFIKLDYVTPGSPENNVNLPADTSNDVVAYHRAIEKSGRPMRLDISWKLERNSEFFPIWSSSADTFRTDQDINNGGEGSFLKWSTVQRAINNYRQYMSEHSRQDEVLTIYPDLDNLYVGNTPEINGVSEDERFSIMSHWMAAGSNLMIGNDLTNLDDTGRSILTNADALAVADFAATYPIRPRNPGTGLRRAKQLQAWIGGPSPTGETVILLANYGPDQGSSGFQSSLSGPQNVLVTWADLGITGSFKAKDVWKGLDLGEVNDGFNATLREGESLLVRMMPTGSGSEYETRTVHGRRRHHHNRGGH</sequence>
<dbReference type="PRINTS" id="PR00740">
    <property type="entry name" value="GLHYDRLASE27"/>
</dbReference>
<evidence type="ECO:0000256" key="7">
    <source>
        <dbReference type="RuleBase" id="RU361168"/>
    </source>
</evidence>
<reference evidence="10 11" key="1">
    <citation type="journal article" date="2015" name="Fungal Genet. Biol.">
        <title>Evolution of novel wood decay mechanisms in Agaricales revealed by the genome sequences of Fistulina hepatica and Cylindrobasidium torrendii.</title>
        <authorList>
            <person name="Floudas D."/>
            <person name="Held B.W."/>
            <person name="Riley R."/>
            <person name="Nagy L.G."/>
            <person name="Koehler G."/>
            <person name="Ransdell A.S."/>
            <person name="Younus H."/>
            <person name="Chow J."/>
            <person name="Chiniquy J."/>
            <person name="Lipzen A."/>
            <person name="Tritt A."/>
            <person name="Sun H."/>
            <person name="Haridas S."/>
            <person name="LaButti K."/>
            <person name="Ohm R.A."/>
            <person name="Kues U."/>
            <person name="Blanchette R.A."/>
            <person name="Grigoriev I.V."/>
            <person name="Minto R.E."/>
            <person name="Hibbett D.S."/>
        </authorList>
    </citation>
    <scope>NUCLEOTIDE SEQUENCE [LARGE SCALE GENOMIC DNA]</scope>
    <source>
        <strain evidence="10 11">FP15055 ss-10</strain>
    </source>
</reference>
<dbReference type="OrthoDB" id="5795902at2759"/>
<evidence type="ECO:0000256" key="4">
    <source>
        <dbReference type="ARBA" id="ARBA00022729"/>
    </source>
</evidence>
<dbReference type="Proteomes" id="UP000054007">
    <property type="component" value="Unassembled WGS sequence"/>
</dbReference>
<dbReference type="GO" id="GO:0005975">
    <property type="term" value="P:carbohydrate metabolic process"/>
    <property type="evidence" value="ECO:0007669"/>
    <property type="project" value="InterPro"/>
</dbReference>
<dbReference type="AlphaFoldDB" id="A0A0D7B9F0"/>
<evidence type="ECO:0000256" key="6">
    <source>
        <dbReference type="ARBA" id="ARBA00023295"/>
    </source>
</evidence>
<gene>
    <name evidence="10" type="ORF">CYLTODRAFT_354307</name>
</gene>
<dbReference type="SUPFAM" id="SSF51445">
    <property type="entry name" value="(Trans)glycosidases"/>
    <property type="match status" value="1"/>
</dbReference>
<keyword evidence="6 7" id="KW-0326">Glycosidase</keyword>
<evidence type="ECO:0000313" key="11">
    <source>
        <dbReference type="Proteomes" id="UP000054007"/>
    </source>
</evidence>
<protein>
    <recommendedName>
        <fullName evidence="3 7">Alpha-galactosidase</fullName>
        <ecNumber evidence="3 7">3.2.1.22</ecNumber>
    </recommendedName>
    <alternativeName>
        <fullName evidence="7">Melibiase</fullName>
    </alternativeName>
</protein>
<evidence type="ECO:0000313" key="10">
    <source>
        <dbReference type="EMBL" id="KIY66845.1"/>
    </source>
</evidence>
<dbReference type="GO" id="GO:0004557">
    <property type="term" value="F:alpha-galactosidase activity"/>
    <property type="evidence" value="ECO:0007669"/>
    <property type="project" value="UniProtKB-EC"/>
</dbReference>
<dbReference type="Gene3D" id="2.60.40.1180">
    <property type="entry name" value="Golgi alpha-mannosidase II"/>
    <property type="match status" value="1"/>
</dbReference>
<feature type="domain" description="Alpha galactosidase C-terminal" evidence="9">
    <location>
        <begin position="378"/>
        <end position="462"/>
    </location>
</feature>
<dbReference type="Pfam" id="PF16499">
    <property type="entry name" value="Melibiase_2"/>
    <property type="match status" value="2"/>
</dbReference>
<feature type="compositionally biased region" description="Basic residues" evidence="8">
    <location>
        <begin position="477"/>
        <end position="490"/>
    </location>
</feature>
<dbReference type="Gene3D" id="3.20.20.70">
    <property type="entry name" value="Aldolase class I"/>
    <property type="match status" value="1"/>
</dbReference>
<comment type="similarity">
    <text evidence="2 7">Belongs to the glycosyl hydrolase 27 family.</text>
</comment>
<dbReference type="InterPro" id="IPR013780">
    <property type="entry name" value="Glyco_hydro_b"/>
</dbReference>
<dbReference type="SUPFAM" id="SSF51011">
    <property type="entry name" value="Glycosyl hydrolase domain"/>
    <property type="match status" value="1"/>
</dbReference>
<dbReference type="EC" id="3.2.1.22" evidence="3 7"/>
<evidence type="ECO:0000256" key="5">
    <source>
        <dbReference type="ARBA" id="ARBA00022801"/>
    </source>
</evidence>
<dbReference type="CDD" id="cd14792">
    <property type="entry name" value="GH27"/>
    <property type="match status" value="1"/>
</dbReference>
<comment type="catalytic activity">
    <reaction evidence="1 7">
        <text>Hydrolysis of terminal, non-reducing alpha-D-galactose residues in alpha-D-galactosides, including galactose oligosaccharides, galactomannans and galactolipids.</text>
        <dbReference type="EC" id="3.2.1.22"/>
    </reaction>
</comment>
<dbReference type="InterPro" id="IPR002241">
    <property type="entry name" value="Glyco_hydro_27"/>
</dbReference>
<keyword evidence="4" id="KW-0732">Signal</keyword>
<dbReference type="PANTHER" id="PTHR11452">
    <property type="entry name" value="ALPHA-GALACTOSIDASE/ALPHA-N-ACETYLGALACTOSAMINIDASE"/>
    <property type="match status" value="1"/>
</dbReference>
<dbReference type="InterPro" id="IPR013785">
    <property type="entry name" value="Aldolase_TIM"/>
</dbReference>
<dbReference type="PANTHER" id="PTHR11452:SF33">
    <property type="entry name" value="ALPHA-GALACTOSIDASE 2"/>
    <property type="match status" value="1"/>
</dbReference>
<organism evidence="10 11">
    <name type="scientific">Cylindrobasidium torrendii FP15055 ss-10</name>
    <dbReference type="NCBI Taxonomy" id="1314674"/>
    <lineage>
        <taxon>Eukaryota</taxon>
        <taxon>Fungi</taxon>
        <taxon>Dikarya</taxon>
        <taxon>Basidiomycota</taxon>
        <taxon>Agaricomycotina</taxon>
        <taxon>Agaricomycetes</taxon>
        <taxon>Agaricomycetidae</taxon>
        <taxon>Agaricales</taxon>
        <taxon>Marasmiineae</taxon>
        <taxon>Physalacriaceae</taxon>
        <taxon>Cylindrobasidium</taxon>
    </lineage>
</organism>
<dbReference type="EMBL" id="KN880542">
    <property type="protein sequence ID" value="KIY66845.1"/>
    <property type="molecule type" value="Genomic_DNA"/>
</dbReference>
<evidence type="ECO:0000256" key="8">
    <source>
        <dbReference type="SAM" id="MobiDB-lite"/>
    </source>
</evidence>
<evidence type="ECO:0000256" key="2">
    <source>
        <dbReference type="ARBA" id="ARBA00009743"/>
    </source>
</evidence>
<proteinExistence type="inferred from homology"/>
<keyword evidence="11" id="KW-1185">Reference proteome</keyword>
<evidence type="ECO:0000256" key="3">
    <source>
        <dbReference type="ARBA" id="ARBA00012755"/>
    </source>
</evidence>
<name>A0A0D7B9F0_9AGAR</name>
<feature type="region of interest" description="Disordered" evidence="8">
    <location>
        <begin position="467"/>
        <end position="490"/>
    </location>
</feature>
<dbReference type="InterPro" id="IPR017853">
    <property type="entry name" value="GH"/>
</dbReference>
<dbReference type="Pfam" id="PF17801">
    <property type="entry name" value="Melibiase_C"/>
    <property type="match status" value="1"/>
</dbReference>
<keyword evidence="7" id="KW-1015">Disulfide bond</keyword>
<evidence type="ECO:0000259" key="9">
    <source>
        <dbReference type="Pfam" id="PF17801"/>
    </source>
</evidence>
<keyword evidence="5 7" id="KW-0378">Hydrolase</keyword>